<evidence type="ECO:0000313" key="2">
    <source>
        <dbReference type="Proteomes" id="UP000003423"/>
    </source>
</evidence>
<keyword evidence="2" id="KW-1185">Reference proteome</keyword>
<gene>
    <name evidence="1" type="ORF">BD31_I1886</name>
</gene>
<dbReference type="AlphaFoldDB" id="I3D1U8"/>
<accession>I3D1U8</accession>
<protein>
    <submittedName>
        <fullName evidence="1">Uncharacterized protein</fullName>
    </submittedName>
</protein>
<organism evidence="1 2">
    <name type="scientific">Candidatus Nitrosopumilus salarius BD31</name>
    <dbReference type="NCBI Taxonomy" id="859350"/>
    <lineage>
        <taxon>Archaea</taxon>
        <taxon>Nitrososphaerota</taxon>
        <taxon>Nitrososphaeria</taxon>
        <taxon>Nitrosopumilales</taxon>
        <taxon>Nitrosopumilaceae</taxon>
        <taxon>Nitrosopumilus</taxon>
    </lineage>
</organism>
<proteinExistence type="predicted"/>
<dbReference type="EMBL" id="AEXL02000103">
    <property type="protein sequence ID" value="EIJ65691.1"/>
    <property type="molecule type" value="Genomic_DNA"/>
</dbReference>
<dbReference type="Proteomes" id="UP000003423">
    <property type="component" value="Unassembled WGS sequence"/>
</dbReference>
<reference evidence="1 2" key="1">
    <citation type="journal article" date="2012" name="J. Bacteriol.">
        <title>Genome sequence of "Candidatus Nitrosopumilus salaria" BD31, an ammonia-oxidizing archaeon from the San Francisco Bay estuary.</title>
        <authorList>
            <person name="Mosier A.C."/>
            <person name="Allen E.E."/>
            <person name="Kim M."/>
            <person name="Ferriera S."/>
            <person name="Francis C.A."/>
        </authorList>
    </citation>
    <scope>NUCLEOTIDE SEQUENCE [LARGE SCALE GENOMIC DNA]</scope>
    <source>
        <strain evidence="1 2">BD31</strain>
    </source>
</reference>
<name>I3D1U8_9ARCH</name>
<comment type="caution">
    <text evidence="1">The sequence shown here is derived from an EMBL/GenBank/DDBJ whole genome shotgun (WGS) entry which is preliminary data.</text>
</comment>
<evidence type="ECO:0000313" key="1">
    <source>
        <dbReference type="EMBL" id="EIJ65691.1"/>
    </source>
</evidence>
<sequence length="55" mass="6090">MVLNALFAMVLANPTNLPNPILNLISANVFSLIERVALYVESDVIMILPTNQKFC</sequence>